<gene>
    <name evidence="1" type="ORF">g.115815</name>
</gene>
<reference evidence="1" key="1">
    <citation type="submission" date="2018-04" db="EMBL/GenBank/DDBJ databases">
        <title>Transcriptome assembly of Sipha flava.</title>
        <authorList>
            <person name="Scully E.D."/>
            <person name="Geib S.M."/>
            <person name="Palmer N.A."/>
            <person name="Koch K."/>
            <person name="Bradshaw J."/>
            <person name="Heng-Moss T."/>
            <person name="Sarath G."/>
        </authorList>
    </citation>
    <scope>NUCLEOTIDE SEQUENCE</scope>
</reference>
<dbReference type="EMBL" id="GGMS01007317">
    <property type="protein sequence ID" value="MBY76520.1"/>
    <property type="molecule type" value="Transcribed_RNA"/>
</dbReference>
<sequence>MKILTRRGKNKKLTRKLKRNIFKTCNYCDTDKRTTVHFASGFDFFDMTVSRGMITHVCSAQNRSVIRNVFKCLEIGFEIFVHNWLAAMSVLRTMIVVEPPTENTVIIIHTVCNRNV</sequence>
<dbReference type="AlphaFoldDB" id="A0A2S2QG84"/>
<organism evidence="1">
    <name type="scientific">Sipha flava</name>
    <name type="common">yellow sugarcane aphid</name>
    <dbReference type="NCBI Taxonomy" id="143950"/>
    <lineage>
        <taxon>Eukaryota</taxon>
        <taxon>Metazoa</taxon>
        <taxon>Ecdysozoa</taxon>
        <taxon>Arthropoda</taxon>
        <taxon>Hexapoda</taxon>
        <taxon>Insecta</taxon>
        <taxon>Pterygota</taxon>
        <taxon>Neoptera</taxon>
        <taxon>Paraneoptera</taxon>
        <taxon>Hemiptera</taxon>
        <taxon>Sternorrhyncha</taxon>
        <taxon>Aphidomorpha</taxon>
        <taxon>Aphidoidea</taxon>
        <taxon>Aphididae</taxon>
        <taxon>Sipha</taxon>
    </lineage>
</organism>
<protein>
    <submittedName>
        <fullName evidence="1">Uncharacterized protein</fullName>
    </submittedName>
</protein>
<evidence type="ECO:0000313" key="1">
    <source>
        <dbReference type="EMBL" id="MBY76520.1"/>
    </source>
</evidence>
<proteinExistence type="predicted"/>
<accession>A0A2S2QG84</accession>
<name>A0A2S2QG84_9HEMI</name>